<keyword evidence="1" id="KW-0539">Nucleus</keyword>
<evidence type="ECO:0000259" key="3">
    <source>
        <dbReference type="PROSITE" id="PS50048"/>
    </source>
</evidence>
<dbReference type="EMBL" id="MU251255">
    <property type="protein sequence ID" value="KAG9254170.1"/>
    <property type="molecule type" value="Genomic_DNA"/>
</dbReference>
<dbReference type="PANTHER" id="PTHR47657:SF11">
    <property type="entry name" value="FINGER DOMAIN PROTEIN, PUTATIVE (AFU_ORTHOLOGUE AFUA_1G01650)-RELATED"/>
    <property type="match status" value="1"/>
</dbReference>
<protein>
    <recommendedName>
        <fullName evidence="3">Zn(2)-C6 fungal-type domain-containing protein</fullName>
    </recommendedName>
</protein>
<dbReference type="GeneID" id="70288377"/>
<keyword evidence="5" id="KW-1185">Reference proteome</keyword>
<dbReference type="AlphaFoldDB" id="A0A9P7ZLF4"/>
<dbReference type="InterPro" id="IPR052400">
    <property type="entry name" value="Zn2-C6_fungal_TF"/>
</dbReference>
<dbReference type="GO" id="GO:0000981">
    <property type="term" value="F:DNA-binding transcription factor activity, RNA polymerase II-specific"/>
    <property type="evidence" value="ECO:0007669"/>
    <property type="project" value="InterPro"/>
</dbReference>
<dbReference type="GO" id="GO:0008270">
    <property type="term" value="F:zinc ion binding"/>
    <property type="evidence" value="ECO:0007669"/>
    <property type="project" value="InterPro"/>
</dbReference>
<accession>A0A9P7ZLF4</accession>
<dbReference type="InterPro" id="IPR001138">
    <property type="entry name" value="Zn2Cys6_DnaBD"/>
</dbReference>
<evidence type="ECO:0000313" key="4">
    <source>
        <dbReference type="EMBL" id="KAG9254170.1"/>
    </source>
</evidence>
<dbReference type="Proteomes" id="UP000887229">
    <property type="component" value="Unassembled WGS sequence"/>
</dbReference>
<gene>
    <name evidence="4" type="ORF">F5Z01DRAFT_120161</name>
</gene>
<dbReference type="SMART" id="SM00066">
    <property type="entry name" value="GAL4"/>
    <property type="match status" value="1"/>
</dbReference>
<reference evidence="4" key="1">
    <citation type="journal article" date="2021" name="IMA Fungus">
        <title>Genomic characterization of three marine fungi, including Emericellopsis atlantica sp. nov. with signatures of a generalist lifestyle and marine biomass degradation.</title>
        <authorList>
            <person name="Hagestad O.C."/>
            <person name="Hou L."/>
            <person name="Andersen J.H."/>
            <person name="Hansen E.H."/>
            <person name="Altermark B."/>
            <person name="Li C."/>
            <person name="Kuhnert E."/>
            <person name="Cox R.J."/>
            <person name="Crous P.W."/>
            <person name="Spatafora J.W."/>
            <person name="Lail K."/>
            <person name="Amirebrahimi M."/>
            <person name="Lipzen A."/>
            <person name="Pangilinan J."/>
            <person name="Andreopoulos W."/>
            <person name="Hayes R.D."/>
            <person name="Ng V."/>
            <person name="Grigoriev I.V."/>
            <person name="Jackson S.A."/>
            <person name="Sutton T.D.S."/>
            <person name="Dobson A.D.W."/>
            <person name="Rama T."/>
        </authorList>
    </citation>
    <scope>NUCLEOTIDE SEQUENCE</scope>
    <source>
        <strain evidence="4">TS7</strain>
    </source>
</reference>
<dbReference type="PROSITE" id="PS00463">
    <property type="entry name" value="ZN2_CY6_FUNGAL_1"/>
    <property type="match status" value="1"/>
</dbReference>
<dbReference type="PROSITE" id="PS50048">
    <property type="entry name" value="ZN2_CY6_FUNGAL_2"/>
    <property type="match status" value="1"/>
</dbReference>
<evidence type="ECO:0000313" key="5">
    <source>
        <dbReference type="Proteomes" id="UP000887229"/>
    </source>
</evidence>
<dbReference type="CDD" id="cd00067">
    <property type="entry name" value="GAL4"/>
    <property type="match status" value="1"/>
</dbReference>
<dbReference type="Gene3D" id="4.10.240.10">
    <property type="entry name" value="Zn(2)-C6 fungal-type DNA-binding domain"/>
    <property type="match status" value="1"/>
</dbReference>
<evidence type="ECO:0000256" key="1">
    <source>
        <dbReference type="ARBA" id="ARBA00023242"/>
    </source>
</evidence>
<dbReference type="InterPro" id="IPR036864">
    <property type="entry name" value="Zn2-C6_fun-type_DNA-bd_sf"/>
</dbReference>
<dbReference type="Pfam" id="PF00172">
    <property type="entry name" value="Zn_clus"/>
    <property type="match status" value="1"/>
</dbReference>
<dbReference type="RefSeq" id="XP_046118094.1">
    <property type="nucleotide sequence ID" value="XM_046257474.1"/>
</dbReference>
<feature type="compositionally biased region" description="Basic and acidic residues" evidence="2">
    <location>
        <begin position="1"/>
        <end position="11"/>
    </location>
</feature>
<evidence type="ECO:0000256" key="2">
    <source>
        <dbReference type="SAM" id="MobiDB-lite"/>
    </source>
</evidence>
<dbReference type="OrthoDB" id="3031538at2759"/>
<sequence length="397" mass="44235">MAASRGRDDCPGRQPSRRSRYGCRNCKLRKLKCDEEKPQCKKCCSFGVLCNFMPQHGDLQPVAASKKPTLVVQRKVQPQSPVSSPIWTSDETYSYLLSAKCQDFITRYLGRSLITPDDPAMVQVNHRMLGLAFTNPFLMHASLAVAFAHDRYLAASSHGTSPHNVQECYHWSQGTALLQERLKEPIQPQDKDAIWGTAAALAMLSFASPDVDTPQDSWPLQSYGRSDLDWLRMNEAKDSLWHIVNPLRRDSLFSVLSATYAQLHAPLPDRGVDGIPPALAALCCLTESSTVDTNPYLHAAHALAHVLRLPDSEVTTGMAHPFMRSIRDAFKELLLARDPIALLLLYLWYRKASRTIWWIALRARVEAPAISSYLQLHHGGNAMVQAFLPGGAFADGM</sequence>
<dbReference type="SUPFAM" id="SSF57701">
    <property type="entry name" value="Zn2/Cys6 DNA-binding domain"/>
    <property type="match status" value="1"/>
</dbReference>
<comment type="caution">
    <text evidence="4">The sequence shown here is derived from an EMBL/GenBank/DDBJ whole genome shotgun (WGS) entry which is preliminary data.</text>
</comment>
<dbReference type="PANTHER" id="PTHR47657">
    <property type="entry name" value="STEROL REGULATORY ELEMENT-BINDING PROTEIN ECM22"/>
    <property type="match status" value="1"/>
</dbReference>
<organism evidence="4 5">
    <name type="scientific">Emericellopsis atlantica</name>
    <dbReference type="NCBI Taxonomy" id="2614577"/>
    <lineage>
        <taxon>Eukaryota</taxon>
        <taxon>Fungi</taxon>
        <taxon>Dikarya</taxon>
        <taxon>Ascomycota</taxon>
        <taxon>Pezizomycotina</taxon>
        <taxon>Sordariomycetes</taxon>
        <taxon>Hypocreomycetidae</taxon>
        <taxon>Hypocreales</taxon>
        <taxon>Bionectriaceae</taxon>
        <taxon>Emericellopsis</taxon>
    </lineage>
</organism>
<feature type="domain" description="Zn(2)-C6 fungal-type" evidence="3">
    <location>
        <begin position="22"/>
        <end position="52"/>
    </location>
</feature>
<name>A0A9P7ZLF4_9HYPO</name>
<feature type="region of interest" description="Disordered" evidence="2">
    <location>
        <begin position="1"/>
        <end position="20"/>
    </location>
</feature>
<proteinExistence type="predicted"/>